<evidence type="ECO:0000313" key="5">
    <source>
        <dbReference type="Proteomes" id="UP000507245"/>
    </source>
</evidence>
<evidence type="ECO:0000256" key="1">
    <source>
        <dbReference type="SAM" id="MobiDB-lite"/>
    </source>
</evidence>
<dbReference type="Proteomes" id="UP000507222">
    <property type="component" value="Unassembled WGS sequence"/>
</dbReference>
<dbReference type="OrthoDB" id="1751780at2759"/>
<organism evidence="3 5">
    <name type="scientific">Prunus armeniaca</name>
    <name type="common">Apricot</name>
    <name type="synonym">Armeniaca vulgaris</name>
    <dbReference type="NCBI Taxonomy" id="36596"/>
    <lineage>
        <taxon>Eukaryota</taxon>
        <taxon>Viridiplantae</taxon>
        <taxon>Streptophyta</taxon>
        <taxon>Embryophyta</taxon>
        <taxon>Tracheophyta</taxon>
        <taxon>Spermatophyta</taxon>
        <taxon>Magnoliopsida</taxon>
        <taxon>eudicotyledons</taxon>
        <taxon>Gunneridae</taxon>
        <taxon>Pentapetalae</taxon>
        <taxon>rosids</taxon>
        <taxon>fabids</taxon>
        <taxon>Rosales</taxon>
        <taxon>Rosaceae</taxon>
        <taxon>Amygdaloideae</taxon>
        <taxon>Amygdaleae</taxon>
        <taxon>Prunus</taxon>
    </lineage>
</organism>
<evidence type="ECO:0000313" key="3">
    <source>
        <dbReference type="EMBL" id="CAB4306419.1"/>
    </source>
</evidence>
<reference evidence="3 4" key="2">
    <citation type="submission" date="2020-05" db="EMBL/GenBank/DDBJ databases">
        <authorList>
            <person name="Campoy J."/>
            <person name="Schneeberger K."/>
            <person name="Spophaly S."/>
        </authorList>
    </citation>
    <scope>NUCLEOTIDE SEQUENCE [LARGE SCALE GENOMIC DNA]</scope>
    <source>
        <strain evidence="3">PruArmRojPasFocal</strain>
    </source>
</reference>
<dbReference type="Proteomes" id="UP000507245">
    <property type="component" value="Unassembled WGS sequence"/>
</dbReference>
<feature type="region of interest" description="Disordered" evidence="1">
    <location>
        <begin position="78"/>
        <end position="142"/>
    </location>
</feature>
<feature type="compositionally biased region" description="Basic and acidic residues" evidence="1">
    <location>
        <begin position="1"/>
        <end position="16"/>
    </location>
</feature>
<evidence type="ECO:0000313" key="4">
    <source>
        <dbReference type="Proteomes" id="UP000507222"/>
    </source>
</evidence>
<reference evidence="5" key="1">
    <citation type="journal article" date="2020" name="Genome Biol.">
        <title>Gamete binning: chromosome-level and haplotype-resolved genome assembly enabled by high-throughput single-cell sequencing of gamete genomes.</title>
        <authorList>
            <person name="Campoy J.A."/>
            <person name="Sun H."/>
            <person name="Goel M."/>
            <person name="Jiao W.-B."/>
            <person name="Folz-Donahue K."/>
            <person name="Wang N."/>
            <person name="Rubio M."/>
            <person name="Liu C."/>
            <person name="Kukat C."/>
            <person name="Ruiz D."/>
            <person name="Huettel B."/>
            <person name="Schneeberger K."/>
        </authorList>
    </citation>
    <scope>NUCLEOTIDE SEQUENCE [LARGE SCALE GENOMIC DNA]</scope>
    <source>
        <strain evidence="5">cv. Rojo Pasion</strain>
    </source>
</reference>
<accession>A0A6J5WY48</accession>
<gene>
    <name evidence="2" type="ORF">CURHAP_LOCUS25037</name>
    <name evidence="3" type="ORF">ORAREDHAP_LOCUS24624</name>
</gene>
<feature type="compositionally biased region" description="Basic residues" evidence="1">
    <location>
        <begin position="92"/>
        <end position="102"/>
    </location>
</feature>
<sequence>MEREKIVGLGSKKPEQNTKSTVLKLKSDSQTQSSSKTGPWRKMLSSKDINFVGYAYKNFEIINDYQLLINDSQVTKITGKQRKHSIVSTKASLKKKSTKPKRLSADEESETSDSGSSHPVQGSFLNLLPPQLEVPQHRDNSL</sequence>
<proteinExistence type="predicted"/>
<dbReference type="AlphaFoldDB" id="A0A6J5WY48"/>
<feature type="region of interest" description="Disordered" evidence="1">
    <location>
        <begin position="1"/>
        <end position="41"/>
    </location>
</feature>
<name>A0A6J5WY48_PRUAR</name>
<dbReference type="EMBL" id="CAEKDK010000004">
    <property type="protein sequence ID" value="CAB4276036.1"/>
    <property type="molecule type" value="Genomic_DNA"/>
</dbReference>
<dbReference type="EMBL" id="CAEKKB010000004">
    <property type="protein sequence ID" value="CAB4306419.1"/>
    <property type="molecule type" value="Genomic_DNA"/>
</dbReference>
<keyword evidence="5" id="KW-1185">Reference proteome</keyword>
<protein>
    <submittedName>
        <fullName evidence="3">Uncharacterized protein</fullName>
    </submittedName>
</protein>
<feature type="compositionally biased region" description="Low complexity" evidence="1">
    <location>
        <begin position="28"/>
        <end position="37"/>
    </location>
</feature>
<evidence type="ECO:0000313" key="2">
    <source>
        <dbReference type="EMBL" id="CAB4276036.1"/>
    </source>
</evidence>